<dbReference type="RefSeq" id="WP_310535583.1">
    <property type="nucleotide sequence ID" value="NZ_JAVKVN010000011.1"/>
</dbReference>
<name>A0ABU2DJP5_ACHAE</name>
<proteinExistence type="predicted"/>
<accession>A0ABU2DJP5</accession>
<organism evidence="2 3">
    <name type="scientific">Achromobacter aegrifaciens</name>
    <dbReference type="NCBI Taxonomy" id="1287736"/>
    <lineage>
        <taxon>Bacteria</taxon>
        <taxon>Pseudomonadati</taxon>
        <taxon>Pseudomonadota</taxon>
        <taxon>Betaproteobacteria</taxon>
        <taxon>Burkholderiales</taxon>
        <taxon>Alcaligenaceae</taxon>
        <taxon>Achromobacter</taxon>
    </lineage>
</organism>
<dbReference type="Proteomes" id="UP001264156">
    <property type="component" value="Unassembled WGS sequence"/>
</dbReference>
<evidence type="ECO:0000313" key="2">
    <source>
        <dbReference type="EMBL" id="MDR7948356.1"/>
    </source>
</evidence>
<keyword evidence="1" id="KW-0732">Signal</keyword>
<evidence type="ECO:0000313" key="3">
    <source>
        <dbReference type="Proteomes" id="UP001264156"/>
    </source>
</evidence>
<evidence type="ECO:0000256" key="1">
    <source>
        <dbReference type="SAM" id="SignalP"/>
    </source>
</evidence>
<feature type="signal peptide" evidence="1">
    <location>
        <begin position="1"/>
        <end position="18"/>
    </location>
</feature>
<protein>
    <submittedName>
        <fullName evidence="2">Uncharacterized protein</fullName>
    </submittedName>
</protein>
<reference evidence="3" key="1">
    <citation type="submission" date="2023-07" db="EMBL/GenBank/DDBJ databases">
        <title>Glyphosate-induced phosphonatase operons in soil bacteria of genus Achromobacter.</title>
        <authorList>
            <person name="Epiktetov D.O."/>
            <person name="Sviridov A.V."/>
            <person name="Tarlachkov S.V."/>
            <person name="Shushkova T.V."/>
            <person name="Toropygin I.Y."/>
            <person name="Leontievsky A."/>
        </authorList>
    </citation>
    <scope>NUCLEOTIDE SEQUENCE [LARGE SCALE GENOMIC DNA]</scope>
    <source>
        <strain evidence="3">Kg 16</strain>
    </source>
</reference>
<dbReference type="EMBL" id="JAVKVN010000011">
    <property type="protein sequence ID" value="MDR7948356.1"/>
    <property type="molecule type" value="Genomic_DNA"/>
</dbReference>
<sequence length="118" mass="11639">MVMASVLAAGVMPWAAHAAGGTVSFTGGISTASYTRTLAPTAAGAAMQFQGARVERSSATVSLVNLDASSYALACAGMGKQQATTCHLPEGGGALALTASRTHPPAGPAKAVVMLAYD</sequence>
<keyword evidence="3" id="KW-1185">Reference proteome</keyword>
<gene>
    <name evidence="2" type="ORF">RIU57_24770</name>
</gene>
<feature type="chain" id="PRO_5047179350" evidence="1">
    <location>
        <begin position="19"/>
        <end position="118"/>
    </location>
</feature>
<comment type="caution">
    <text evidence="2">The sequence shown here is derived from an EMBL/GenBank/DDBJ whole genome shotgun (WGS) entry which is preliminary data.</text>
</comment>